<evidence type="ECO:0000256" key="4">
    <source>
        <dbReference type="SAM" id="Coils"/>
    </source>
</evidence>
<feature type="repeat" description="ANK" evidence="3">
    <location>
        <begin position="68"/>
        <end position="100"/>
    </location>
</feature>
<keyword evidence="7" id="KW-1185">Reference proteome</keyword>
<dbReference type="PANTHER" id="PTHR24173:SF74">
    <property type="entry name" value="ANKYRIN REPEAT DOMAIN-CONTAINING PROTEIN 16"/>
    <property type="match status" value="1"/>
</dbReference>
<feature type="compositionally biased region" description="Polar residues" evidence="5">
    <location>
        <begin position="792"/>
        <end position="810"/>
    </location>
</feature>
<dbReference type="PANTHER" id="PTHR24173">
    <property type="entry name" value="ANKYRIN REPEAT CONTAINING"/>
    <property type="match status" value="1"/>
</dbReference>
<evidence type="ECO:0000256" key="3">
    <source>
        <dbReference type="PROSITE-ProRule" id="PRU00023"/>
    </source>
</evidence>
<dbReference type="Pfam" id="PF00023">
    <property type="entry name" value="Ank"/>
    <property type="match status" value="1"/>
</dbReference>
<evidence type="ECO:0000256" key="2">
    <source>
        <dbReference type="ARBA" id="ARBA00023043"/>
    </source>
</evidence>
<evidence type="ECO:0000256" key="5">
    <source>
        <dbReference type="SAM" id="MobiDB-lite"/>
    </source>
</evidence>
<keyword evidence="4" id="KW-0175">Coiled coil</keyword>
<evidence type="ECO:0000313" key="7">
    <source>
        <dbReference type="Proteomes" id="UP000316759"/>
    </source>
</evidence>
<dbReference type="Gene3D" id="1.25.40.20">
    <property type="entry name" value="Ankyrin repeat-containing domain"/>
    <property type="match status" value="1"/>
</dbReference>
<feature type="compositionally biased region" description="Acidic residues" evidence="5">
    <location>
        <begin position="321"/>
        <end position="341"/>
    </location>
</feature>
<dbReference type="PRINTS" id="PR01415">
    <property type="entry name" value="ANKYRIN"/>
</dbReference>
<dbReference type="Pfam" id="PF13857">
    <property type="entry name" value="Ank_5"/>
    <property type="match status" value="1"/>
</dbReference>
<dbReference type="OrthoDB" id="6066131at2759"/>
<keyword evidence="2 3" id="KW-0040">ANK repeat</keyword>
<feature type="compositionally biased region" description="Basic and acidic residues" evidence="5">
    <location>
        <begin position="875"/>
        <end position="889"/>
    </location>
</feature>
<proteinExistence type="predicted"/>
<feature type="region of interest" description="Disordered" evidence="5">
    <location>
        <begin position="778"/>
        <end position="810"/>
    </location>
</feature>
<feature type="repeat" description="ANK" evidence="3">
    <location>
        <begin position="2"/>
        <end position="34"/>
    </location>
</feature>
<dbReference type="STRING" id="46835.A0A504YGG7"/>
<feature type="coiled-coil region" evidence="4">
    <location>
        <begin position="1124"/>
        <end position="1200"/>
    </location>
</feature>
<reference evidence="6 7" key="1">
    <citation type="submission" date="2019-04" db="EMBL/GenBank/DDBJ databases">
        <title>Annotation for the trematode Fasciola gigantica.</title>
        <authorList>
            <person name="Choi Y.-J."/>
        </authorList>
    </citation>
    <scope>NUCLEOTIDE SEQUENCE [LARGE SCALE GENOMIC DNA]</scope>
    <source>
        <strain evidence="6">Uganda_cow_1</strain>
    </source>
</reference>
<feature type="region of interest" description="Disordered" evidence="5">
    <location>
        <begin position="300"/>
        <end position="341"/>
    </location>
</feature>
<dbReference type="SUPFAM" id="SSF48403">
    <property type="entry name" value="Ankyrin repeat"/>
    <property type="match status" value="1"/>
</dbReference>
<feature type="compositionally biased region" description="Polar residues" evidence="5">
    <location>
        <begin position="426"/>
        <end position="437"/>
    </location>
</feature>
<feature type="coiled-coil region" evidence="4">
    <location>
        <begin position="1047"/>
        <end position="1084"/>
    </location>
</feature>
<accession>A0A504YGG7</accession>
<evidence type="ECO:0000313" key="6">
    <source>
        <dbReference type="EMBL" id="TPP59379.1"/>
    </source>
</evidence>
<feature type="repeat" description="ANK" evidence="3">
    <location>
        <begin position="101"/>
        <end position="133"/>
    </location>
</feature>
<dbReference type="Proteomes" id="UP000316759">
    <property type="component" value="Unassembled WGS sequence"/>
</dbReference>
<feature type="region of interest" description="Disordered" evidence="5">
    <location>
        <begin position="855"/>
        <end position="889"/>
    </location>
</feature>
<comment type="caution">
    <text evidence="6">The sequence shown here is derived from an EMBL/GenBank/DDBJ whole genome shotgun (WGS) entry which is preliminary data.</text>
</comment>
<dbReference type="PROSITE" id="PS50088">
    <property type="entry name" value="ANK_REPEAT"/>
    <property type="match status" value="5"/>
</dbReference>
<feature type="repeat" description="ANK" evidence="3">
    <location>
        <begin position="134"/>
        <end position="166"/>
    </location>
</feature>
<keyword evidence="1" id="KW-0677">Repeat</keyword>
<sequence>MISRTPLHIACSKGCLEITKELLEFNAKVNVTDNTGKTPLLLAIEAKSPDCVKLLLDYHADLTFRDQRGDAAIHYAVSQDSIEILSILLAAGVSANTHNEYGLTPIHMATKKQSVEMLTFLLENEAEVNCVDQKRRSALMLACINGNQLIAEMLLQAGADPKLKDVEGFTALKYAKMYHNQQCADLVKKSARCESRREFDQTPDLTSDAAYNQVPQYSQEGSDEIESCDKNRETSLSDNVILEKPPLPPGVSSLATTSNSRTNQSNPNNNYTPPNNLFRFPTTAASSAEDETGEEILDLVSTSDEDEASGITSEPSSEVEMKEEGEDDEQEQEMGDNIGDESGETFVFLHEISKGKFEEQAMLSDSSYISDLIHVDMIGPRSVHFAKSTVGSALDLTRKPLELDSTKHVHQPASPIRQDPVRCVSSRPTSVTNAASNKSEHSISTRSDKQLSELGSSVLRGQRPSPDGGTVTTPSPPAPSVSEDSVACTTVQDVSITEPVAHECDLNDLDVSGSNEMELKPSVSNGIRQSQDLLVHPTNCEGDSWQSDTDSHGKEEMRKLEAAIGQKIREHAKLSFLSQSTPHLTTPSASEPIATEPKAIPKQTLWDSGPSAADIIDEGSCWDSSEDEKPKDLIPAENSKISKDTRLVEEIIAAKFQSEKRIWMYDEFQSNEDQTADDWDSDSTSQVRLMAQNGKFTSNGVEKVTVVDGVLPNTKENESLVPGSLIGPLKQAVEWESDPEDRSTDSECQPVLNYPQTGFTVDGGETRFLVQKMDHRLTEFGDGRPKSEELNGRQNNEKTSTGFRSASENDQVVVSVQSAGSDDEDGKSASLSPIAEAEENAPAVEGDMAGFGATRNKSSGSGYVRGSPKQNNMPKEFKPHERTGSEKADHQTVLLSASNRFVDNEMTEADDIPIVDEEGIAVGHSVYSKHSPIHKSRTLQVSLTSTCTIFSITQQIPGLSPCNIVCRITFRDLWRAYFPFREQSGHLGVIQRKTASTLPFRIRIRSHWLRTLNRYPCLLGLKMQKLNADAMVCHESSNSAAAADLLRARLIQALQALSRERACHEELELARDAAKARVRELTLLQAQAVAVGTVEQNLSEVSGGQEVKHYAELNSKLMDYRFLLLEEQEKRKYAEEKLNESQIEMENKEKQIAKLLAEKSTLEQKASESTMKAEGLCVENKKIENAIEDLKLKLELSQEGLKRVANLKVDVLHVQEKLESLKTSWKEDFSTLAVQLEQNKCLQMKQADHFNNTLPKRFEARESSVQFKLSEIMNTEETIYSCLESSLQEPPSSETESMDDHFITAIPDGLDRFRAFLEVLKASKVSLFWIQAPFLNLAKSIPLFYLPELKIVKQPPLWTRFTQTEPEDLSNNEHPALAKPRIYQGNMTEPKVHSLSASMSSSIGSITKIQDRSCSPIEQLSSCDTRHASDKSGHVEVNKVFWCETCLRQNRRVEFDGITPKYLKNATAECPYWLHHAVPSIISHDTKCPQPIISYQTQSHPTTGLSSPRYEAQKTSHPEPEIAALRRRISELEADRDWLARENSRLVDRTEKQTRLTEKLTTRLSQQNQTAAMPSSIYPSTQYALPQPVVVPSSCVLASSPYVTPHLYYQLKDPFMSREDPYVTPQRRPSAADRSIARELLAKTCHASNTGPENADYPEVDQCNVHESTWSLDQDLDGDSVNAQLLESRKCVQRKKLGDRLFNDTFDQLKPELERSINRHLEAAGEQRAISQSIALKVLNKFCISKILFSQVKSVT</sequence>
<dbReference type="InterPro" id="IPR002110">
    <property type="entry name" value="Ankyrin_rpt"/>
</dbReference>
<feature type="repeat" description="ANK" evidence="3">
    <location>
        <begin position="35"/>
        <end position="67"/>
    </location>
</feature>
<feature type="region of interest" description="Disordered" evidence="5">
    <location>
        <begin position="198"/>
        <end position="280"/>
    </location>
</feature>
<dbReference type="SMART" id="SM00248">
    <property type="entry name" value="ANK"/>
    <property type="match status" value="5"/>
</dbReference>
<name>A0A504YGG7_FASGI</name>
<dbReference type="EMBL" id="SUNJ01010791">
    <property type="protein sequence ID" value="TPP59379.1"/>
    <property type="molecule type" value="Genomic_DNA"/>
</dbReference>
<feature type="compositionally biased region" description="Polar residues" evidence="5">
    <location>
        <begin position="203"/>
        <end position="220"/>
    </location>
</feature>
<organism evidence="6 7">
    <name type="scientific">Fasciola gigantica</name>
    <name type="common">Giant liver fluke</name>
    <dbReference type="NCBI Taxonomy" id="46835"/>
    <lineage>
        <taxon>Eukaryota</taxon>
        <taxon>Metazoa</taxon>
        <taxon>Spiralia</taxon>
        <taxon>Lophotrochozoa</taxon>
        <taxon>Platyhelminthes</taxon>
        <taxon>Trematoda</taxon>
        <taxon>Digenea</taxon>
        <taxon>Plagiorchiida</taxon>
        <taxon>Echinostomata</taxon>
        <taxon>Echinostomatoidea</taxon>
        <taxon>Fasciolidae</taxon>
        <taxon>Fasciola</taxon>
    </lineage>
</organism>
<dbReference type="Pfam" id="PF12796">
    <property type="entry name" value="Ank_2"/>
    <property type="match status" value="1"/>
</dbReference>
<feature type="compositionally biased region" description="Basic and acidic residues" evidence="5">
    <location>
        <begin position="438"/>
        <end position="451"/>
    </location>
</feature>
<dbReference type="InterPro" id="IPR036770">
    <property type="entry name" value="Ankyrin_rpt-contain_sf"/>
</dbReference>
<feature type="compositionally biased region" description="Basic and acidic residues" evidence="5">
    <location>
        <begin position="778"/>
        <end position="791"/>
    </location>
</feature>
<evidence type="ECO:0000256" key="1">
    <source>
        <dbReference type="ARBA" id="ARBA00022737"/>
    </source>
</evidence>
<feature type="region of interest" description="Disordered" evidence="5">
    <location>
        <begin position="1498"/>
        <end position="1519"/>
    </location>
</feature>
<feature type="compositionally biased region" description="Low complexity" evidence="5">
    <location>
        <begin position="256"/>
        <end position="276"/>
    </location>
</feature>
<gene>
    <name evidence="6" type="ORF">FGIG_07371</name>
</gene>
<feature type="region of interest" description="Disordered" evidence="5">
    <location>
        <begin position="405"/>
        <end position="486"/>
    </location>
</feature>
<dbReference type="PROSITE" id="PS50297">
    <property type="entry name" value="ANK_REP_REGION"/>
    <property type="match status" value="5"/>
</dbReference>
<protein>
    <submittedName>
        <fullName evidence="6">Ankyrin repeat domain containing protein</fullName>
    </submittedName>
</protein>